<evidence type="ECO:0000313" key="3">
    <source>
        <dbReference type="Proteomes" id="UP001597383"/>
    </source>
</evidence>
<organism evidence="2 3">
    <name type="scientific">Ornithinibacillus salinisoli</name>
    <dbReference type="NCBI Taxonomy" id="1848459"/>
    <lineage>
        <taxon>Bacteria</taxon>
        <taxon>Bacillati</taxon>
        <taxon>Bacillota</taxon>
        <taxon>Bacilli</taxon>
        <taxon>Bacillales</taxon>
        <taxon>Bacillaceae</taxon>
        <taxon>Ornithinibacillus</taxon>
    </lineage>
</organism>
<reference evidence="3" key="1">
    <citation type="journal article" date="2019" name="Int. J. Syst. Evol. Microbiol.">
        <title>The Global Catalogue of Microorganisms (GCM) 10K type strain sequencing project: providing services to taxonomists for standard genome sequencing and annotation.</title>
        <authorList>
            <consortium name="The Broad Institute Genomics Platform"/>
            <consortium name="The Broad Institute Genome Sequencing Center for Infectious Disease"/>
            <person name="Wu L."/>
            <person name="Ma J."/>
        </authorList>
    </citation>
    <scope>NUCLEOTIDE SEQUENCE [LARGE SCALE GENOMIC DNA]</scope>
    <source>
        <strain evidence="3">R28</strain>
    </source>
</reference>
<keyword evidence="3" id="KW-1185">Reference proteome</keyword>
<proteinExistence type="predicted"/>
<protein>
    <submittedName>
        <fullName evidence="2">Uncharacterized protein</fullName>
    </submittedName>
</protein>
<keyword evidence="1" id="KW-1133">Transmembrane helix</keyword>
<sequence length="83" mass="9120">MRHPYEKFIIGELASIGLAIILGLIAIIQGLLILIILSFYLIAVSLLCDGLIALHTFNQVHASKQFVRALVIFLLATFCLIAL</sequence>
<feature type="transmembrane region" description="Helical" evidence="1">
    <location>
        <begin position="9"/>
        <end position="28"/>
    </location>
</feature>
<gene>
    <name evidence="2" type="ORF">ACFSJF_08875</name>
</gene>
<evidence type="ECO:0000256" key="1">
    <source>
        <dbReference type="SAM" id="Phobius"/>
    </source>
</evidence>
<comment type="caution">
    <text evidence="2">The sequence shown here is derived from an EMBL/GenBank/DDBJ whole genome shotgun (WGS) entry which is preliminary data.</text>
</comment>
<name>A0ABW4VZ41_9BACI</name>
<dbReference type="EMBL" id="JBHUHQ010000015">
    <property type="protein sequence ID" value="MFD2044376.1"/>
    <property type="molecule type" value="Genomic_DNA"/>
</dbReference>
<feature type="transmembrane region" description="Helical" evidence="1">
    <location>
        <begin position="66"/>
        <end position="82"/>
    </location>
</feature>
<keyword evidence="1" id="KW-0472">Membrane</keyword>
<dbReference type="RefSeq" id="WP_377556398.1">
    <property type="nucleotide sequence ID" value="NZ_JBHUHQ010000015.1"/>
</dbReference>
<dbReference type="Proteomes" id="UP001597383">
    <property type="component" value="Unassembled WGS sequence"/>
</dbReference>
<feature type="transmembrane region" description="Helical" evidence="1">
    <location>
        <begin position="34"/>
        <end position="54"/>
    </location>
</feature>
<keyword evidence="1" id="KW-0812">Transmembrane</keyword>
<accession>A0ABW4VZ41</accession>
<evidence type="ECO:0000313" key="2">
    <source>
        <dbReference type="EMBL" id="MFD2044376.1"/>
    </source>
</evidence>